<evidence type="ECO:0000313" key="3">
    <source>
        <dbReference type="Proteomes" id="UP000070065"/>
    </source>
</evidence>
<sequence length="60" mass="7289">MWYGIMRDKNFLIKDGIISFLIGFVYAYLVLQKFILWKILLFAFIFAIINTIFMFTRNKK</sequence>
<dbReference type="Proteomes" id="UP000070065">
    <property type="component" value="Unassembled WGS sequence"/>
</dbReference>
<organism evidence="2 3">
    <name type="scientific">Streptococcus mitis</name>
    <dbReference type="NCBI Taxonomy" id="28037"/>
    <lineage>
        <taxon>Bacteria</taxon>
        <taxon>Bacillati</taxon>
        <taxon>Bacillota</taxon>
        <taxon>Bacilli</taxon>
        <taxon>Lactobacillales</taxon>
        <taxon>Streptococcaceae</taxon>
        <taxon>Streptococcus</taxon>
        <taxon>Streptococcus mitis group</taxon>
    </lineage>
</organism>
<keyword evidence="1" id="KW-0812">Transmembrane</keyword>
<dbReference type="EMBL" id="LRQR01000024">
    <property type="protein sequence ID" value="KXA62400.1"/>
    <property type="molecule type" value="Genomic_DNA"/>
</dbReference>
<accession>A0A133S1Z8</accession>
<evidence type="ECO:0000313" key="2">
    <source>
        <dbReference type="EMBL" id="KXA62400.1"/>
    </source>
</evidence>
<protein>
    <submittedName>
        <fullName evidence="2">Uncharacterized protein</fullName>
    </submittedName>
</protein>
<keyword evidence="1" id="KW-0472">Membrane</keyword>
<reference evidence="2 3" key="1">
    <citation type="submission" date="2016-01" db="EMBL/GenBank/DDBJ databases">
        <authorList>
            <person name="Oliw E.H."/>
        </authorList>
    </citation>
    <scope>NUCLEOTIDE SEQUENCE [LARGE SCALE GENOMIC DNA]</scope>
    <source>
        <strain evidence="2 3">CMW7705B</strain>
    </source>
</reference>
<evidence type="ECO:0000256" key="1">
    <source>
        <dbReference type="SAM" id="Phobius"/>
    </source>
</evidence>
<feature type="transmembrane region" description="Helical" evidence="1">
    <location>
        <begin position="35"/>
        <end position="55"/>
    </location>
</feature>
<proteinExistence type="predicted"/>
<comment type="caution">
    <text evidence="2">The sequence shown here is derived from an EMBL/GenBank/DDBJ whole genome shotgun (WGS) entry which is preliminary data.</text>
</comment>
<dbReference type="PATRIC" id="fig|28037.231.peg.363"/>
<name>A0A133S1Z8_STRMT</name>
<feature type="transmembrane region" description="Helical" evidence="1">
    <location>
        <begin position="12"/>
        <end position="29"/>
    </location>
</feature>
<dbReference type="AlphaFoldDB" id="A0A133S1Z8"/>
<gene>
    <name evidence="2" type="ORF">HMPREF3228_00365</name>
</gene>
<keyword evidence="1" id="KW-1133">Transmembrane helix</keyword>